<keyword evidence="2 3" id="KW-0808">Transferase</keyword>
<evidence type="ECO:0000313" key="3">
    <source>
        <dbReference type="EMBL" id="EMG38264.1"/>
    </source>
</evidence>
<dbReference type="RefSeq" id="WP_005984496.1">
    <property type="nucleotide sequence ID" value="NZ_AOSV01000006.1"/>
</dbReference>
<dbReference type="AlphaFoldDB" id="M5PW18"/>
<dbReference type="Proteomes" id="UP000011922">
    <property type="component" value="Unassembled WGS sequence"/>
</dbReference>
<dbReference type="EMBL" id="AOSV01000006">
    <property type="protein sequence ID" value="EMG38264.1"/>
    <property type="molecule type" value="Genomic_DNA"/>
</dbReference>
<dbReference type="InterPro" id="IPR051199">
    <property type="entry name" value="LPS_LOS_Heptosyltrfase"/>
</dbReference>
<evidence type="ECO:0000256" key="1">
    <source>
        <dbReference type="ARBA" id="ARBA00022676"/>
    </source>
</evidence>
<dbReference type="PANTHER" id="PTHR30160:SF7">
    <property type="entry name" value="ADP-HEPTOSE--LPS HEPTOSYLTRANSFERASE 2"/>
    <property type="match status" value="1"/>
</dbReference>
<dbReference type="PANTHER" id="PTHR30160">
    <property type="entry name" value="TETRAACYLDISACCHARIDE 4'-KINASE-RELATED"/>
    <property type="match status" value="1"/>
</dbReference>
<dbReference type="GO" id="GO:0009244">
    <property type="term" value="P:lipopolysaccharide core region biosynthetic process"/>
    <property type="evidence" value="ECO:0007669"/>
    <property type="project" value="TreeGrafter"/>
</dbReference>
<dbReference type="SUPFAM" id="SSF53756">
    <property type="entry name" value="UDP-Glycosyltransferase/glycogen phosphorylase"/>
    <property type="match status" value="1"/>
</dbReference>
<evidence type="ECO:0000256" key="2">
    <source>
        <dbReference type="ARBA" id="ARBA00022679"/>
    </source>
</evidence>
<keyword evidence="1" id="KW-0328">Glycosyltransferase</keyword>
<dbReference type="Pfam" id="PF01075">
    <property type="entry name" value="Glyco_transf_9"/>
    <property type="match status" value="1"/>
</dbReference>
<dbReference type="OrthoDB" id="9797795at2"/>
<proteinExistence type="predicted"/>
<gene>
    <name evidence="3" type="ORF">PCS_00937</name>
</gene>
<comment type="caution">
    <text evidence="3">The sequence shown here is derived from an EMBL/GenBank/DDBJ whole genome shotgun (WGS) entry which is preliminary data.</text>
</comment>
<name>M5PW18_DESAF</name>
<dbReference type="CDD" id="cd03789">
    <property type="entry name" value="GT9_LPS_heptosyltransferase"/>
    <property type="match status" value="1"/>
</dbReference>
<dbReference type="GO" id="GO:0008713">
    <property type="term" value="F:ADP-heptose-lipopolysaccharide heptosyltransferase activity"/>
    <property type="evidence" value="ECO:0007669"/>
    <property type="project" value="TreeGrafter"/>
</dbReference>
<protein>
    <submittedName>
        <fullName evidence="3">ADP-heptose:LPS heptosyltransferase</fullName>
    </submittedName>
</protein>
<organism evidence="3 4">
    <name type="scientific">Desulfocurvibacter africanus PCS</name>
    <dbReference type="NCBI Taxonomy" id="1262666"/>
    <lineage>
        <taxon>Bacteria</taxon>
        <taxon>Pseudomonadati</taxon>
        <taxon>Thermodesulfobacteriota</taxon>
        <taxon>Desulfovibrionia</taxon>
        <taxon>Desulfovibrionales</taxon>
        <taxon>Desulfovibrionaceae</taxon>
        <taxon>Desulfocurvibacter</taxon>
    </lineage>
</organism>
<dbReference type="InterPro" id="IPR002201">
    <property type="entry name" value="Glyco_trans_9"/>
</dbReference>
<dbReference type="PATRIC" id="fig|1262666.3.peg.948"/>
<dbReference type="Gene3D" id="3.40.50.2000">
    <property type="entry name" value="Glycogen Phosphorylase B"/>
    <property type="match status" value="2"/>
</dbReference>
<accession>M5PW18</accession>
<dbReference type="GO" id="GO:0005829">
    <property type="term" value="C:cytosol"/>
    <property type="evidence" value="ECO:0007669"/>
    <property type="project" value="TreeGrafter"/>
</dbReference>
<reference evidence="3 4" key="1">
    <citation type="journal article" date="2013" name="Genome Announc.">
        <title>Draft Genome Sequence for Desulfovibrio africanus Strain PCS.</title>
        <authorList>
            <person name="Brown S.D."/>
            <person name="Utturkar S.M."/>
            <person name="Arkin A.P."/>
            <person name="Deutschbauer A.M."/>
            <person name="Elias D.A."/>
            <person name="Hazen T.C."/>
            <person name="Chakraborty R."/>
        </authorList>
    </citation>
    <scope>NUCLEOTIDE SEQUENCE [LARGE SCALE GENOMIC DNA]</scope>
    <source>
        <strain evidence="3 4">PCS</strain>
    </source>
</reference>
<evidence type="ECO:0000313" key="4">
    <source>
        <dbReference type="Proteomes" id="UP000011922"/>
    </source>
</evidence>
<sequence>MNTLVINLTRFGDLLQTQPVLSGLAAQGRTGLVCLDNFQATTEVLAGLDTVYPLQGAALLASLDRGWLEGLTVLKRYLAKVMSEYPDCRVVNLTPTITARLLASCLGQHRVGFGLDSHGFTTHSNSWAMFLQTASSSRGCSPFNVVDVFRRVAELPPANGCFTLTRPREEEVSATRTALTGDAPHGSSGFVALQLGASEERRRWPLEHFARLGRLLWEKLSLTPVLLGSPGERPLAERFSALADYPYVDRIGRTNLSSLAATLTCCRLLVTNDTGTMHLAAGLDMPVAAIFLATAQPWDTGPYRQGSLSLEPALACHPCGFGVACEHGLACRQAIKPDVVFGLVRSRLEQGAWSRAQTPGTRAWLAEVEPSGFMGLRSLTDAPDDARTAWVRLQRRFLSRFLDGQEVDPSTVGSEEVMEDSILAGELRAACDLLTLLASQGALLAREPRPALKAKFLGYWQRLQALLAQSGRLKVLGSMLLFEMEARSSDMQGLLTCLRRYLELLQGLRFLVR</sequence>